<evidence type="ECO:0000256" key="2">
    <source>
        <dbReference type="SAM" id="MobiDB-lite"/>
    </source>
</evidence>
<dbReference type="Pfam" id="PF01454">
    <property type="entry name" value="MAGE"/>
    <property type="match status" value="1"/>
</dbReference>
<dbReference type="PANTHER" id="PTHR11736">
    <property type="entry name" value="MELANOMA-ASSOCIATED ANTIGEN MAGE ANTIGEN"/>
    <property type="match status" value="1"/>
</dbReference>
<name>A0A8D2BAV4_SCIVU</name>
<feature type="domain" description="MAGE" evidence="3">
    <location>
        <begin position="111"/>
        <end position="309"/>
    </location>
</feature>
<dbReference type="Ensembl" id="ENSSVLT00005014786.1">
    <property type="protein sequence ID" value="ENSSVLP00005013360.1"/>
    <property type="gene ID" value="ENSSVLG00005010592.1"/>
</dbReference>
<dbReference type="OrthoDB" id="205198at2759"/>
<dbReference type="GeneTree" id="ENSGT00940000162864"/>
<dbReference type="PANTHER" id="PTHR11736:SF85">
    <property type="entry name" value="MAGE DOMAIN-CONTAINING PROTEIN MAGEA13P-RELATED"/>
    <property type="match status" value="1"/>
</dbReference>
<dbReference type="FunFam" id="1.10.10.1200:FF:000007">
    <property type="entry name" value="Melanoma-associated antigen C2"/>
    <property type="match status" value="1"/>
</dbReference>
<dbReference type="GO" id="GO:0000122">
    <property type="term" value="P:negative regulation of transcription by RNA polymerase II"/>
    <property type="evidence" value="ECO:0007669"/>
    <property type="project" value="TreeGrafter"/>
</dbReference>
<feature type="region of interest" description="Disordered" evidence="2">
    <location>
        <begin position="1"/>
        <end position="34"/>
    </location>
</feature>
<dbReference type="SMART" id="SM01392">
    <property type="entry name" value="MAGE_N"/>
    <property type="match status" value="1"/>
</dbReference>
<dbReference type="InterPro" id="IPR037445">
    <property type="entry name" value="MAGE"/>
</dbReference>
<dbReference type="Pfam" id="PF12440">
    <property type="entry name" value="MAGE_N"/>
    <property type="match status" value="1"/>
</dbReference>
<dbReference type="InterPro" id="IPR002190">
    <property type="entry name" value="MHD_dom"/>
</dbReference>
<dbReference type="AlphaFoldDB" id="A0A8D2BAV4"/>
<evidence type="ECO:0000313" key="4">
    <source>
        <dbReference type="Ensembl" id="ENSSVLP00005013360.1"/>
    </source>
</evidence>
<dbReference type="Gene3D" id="1.10.10.1210">
    <property type="entry name" value="MAGE homology domain, winged helix WH2 motif"/>
    <property type="match status" value="1"/>
</dbReference>
<proteinExistence type="predicted"/>
<reference evidence="4" key="1">
    <citation type="submission" date="2025-08" db="UniProtKB">
        <authorList>
            <consortium name="Ensembl"/>
        </authorList>
    </citation>
    <scope>IDENTIFICATION</scope>
</reference>
<dbReference type="GO" id="GO:0005634">
    <property type="term" value="C:nucleus"/>
    <property type="evidence" value="ECO:0007669"/>
    <property type="project" value="TreeGrafter"/>
</dbReference>
<dbReference type="InterPro" id="IPR021072">
    <property type="entry name" value="MAGE_N"/>
</dbReference>
<sequence>RDLTESNQFCLPEHHPDPQAQGEPQNPLVPQFSAAEEVDAIVDVPTSTLDTPEEWPSIGTPFLCQSLQEAAFSTNIEANPIGQYEGSSGQDDDTSISEASPDPELSLINTLEKMVAELVKFLIAKYKTKEPITEAEMLESIIKEHKDYFPVVFRNACECMEVIFGIEVKEVDPISHSYMLVEMLNLTYYGKLSEDQGIPKTGLLILILGVIFMEGNHASEEKIWEMLSMIEVFGKKKFISGDPKKLITRELVQEQYLVYQQVPSSNPPRYEFLWGPKSYAETSKMKVLEFFSKVSGNYPTSFSSLYREALRDEEERAQSLITSVGGSTGVASAHSKAKSRSFSFPE</sequence>
<feature type="region of interest" description="Disordered" evidence="2">
    <location>
        <begin position="325"/>
        <end position="346"/>
    </location>
</feature>
<organism evidence="4 5">
    <name type="scientific">Sciurus vulgaris</name>
    <name type="common">Eurasian red squirrel</name>
    <dbReference type="NCBI Taxonomy" id="55149"/>
    <lineage>
        <taxon>Eukaryota</taxon>
        <taxon>Metazoa</taxon>
        <taxon>Chordata</taxon>
        <taxon>Craniata</taxon>
        <taxon>Vertebrata</taxon>
        <taxon>Euteleostomi</taxon>
        <taxon>Mammalia</taxon>
        <taxon>Eutheria</taxon>
        <taxon>Euarchontoglires</taxon>
        <taxon>Glires</taxon>
        <taxon>Rodentia</taxon>
        <taxon>Sciuromorpha</taxon>
        <taxon>Sciuridae</taxon>
        <taxon>Sciurinae</taxon>
        <taxon>Sciurini</taxon>
        <taxon>Sciurus</taxon>
    </lineage>
</organism>
<reference evidence="4" key="2">
    <citation type="submission" date="2025-09" db="UniProtKB">
        <authorList>
            <consortium name="Ensembl"/>
        </authorList>
    </citation>
    <scope>IDENTIFICATION</scope>
</reference>
<keyword evidence="1" id="KW-0825">Tumor antigen</keyword>
<evidence type="ECO:0000259" key="3">
    <source>
        <dbReference type="PROSITE" id="PS50838"/>
    </source>
</evidence>
<evidence type="ECO:0000256" key="1">
    <source>
        <dbReference type="ARBA" id="ARBA00084104"/>
    </source>
</evidence>
<dbReference type="SMART" id="SM01373">
    <property type="entry name" value="MAGE"/>
    <property type="match status" value="1"/>
</dbReference>
<evidence type="ECO:0000313" key="5">
    <source>
        <dbReference type="Proteomes" id="UP000694564"/>
    </source>
</evidence>
<dbReference type="Proteomes" id="UP000694564">
    <property type="component" value="Chromosome X"/>
</dbReference>
<keyword evidence="5" id="KW-1185">Reference proteome</keyword>
<dbReference type="InterPro" id="IPR041899">
    <property type="entry name" value="MAGE_WH2"/>
</dbReference>
<protein>
    <recommendedName>
        <fullName evidence="3">MAGE domain-containing protein</fullName>
    </recommendedName>
</protein>
<dbReference type="PROSITE" id="PS50838">
    <property type="entry name" value="MAGE"/>
    <property type="match status" value="1"/>
</dbReference>
<dbReference type="FunFam" id="1.10.10.1210:FF:000001">
    <property type="entry name" value="melanoma-associated antigen D1"/>
    <property type="match status" value="1"/>
</dbReference>
<dbReference type="Gene3D" id="1.10.10.1200">
    <property type="entry name" value="MAGE homology domain, winged helix WH1 motif"/>
    <property type="match status" value="1"/>
</dbReference>
<feature type="region of interest" description="Disordered" evidence="2">
    <location>
        <begin position="80"/>
        <end position="102"/>
    </location>
</feature>
<accession>A0A8D2BAV4</accession>
<dbReference type="InterPro" id="IPR041898">
    <property type="entry name" value="MAGE_WH1"/>
</dbReference>